<feature type="transmembrane region" description="Helical" evidence="1">
    <location>
        <begin position="21"/>
        <end position="46"/>
    </location>
</feature>
<dbReference type="EMBL" id="MGEQ01000003">
    <property type="protein sequence ID" value="OGL87051.1"/>
    <property type="molecule type" value="Genomic_DNA"/>
</dbReference>
<evidence type="ECO:0000313" key="3">
    <source>
        <dbReference type="Proteomes" id="UP000176593"/>
    </source>
</evidence>
<evidence type="ECO:0000256" key="1">
    <source>
        <dbReference type="SAM" id="Phobius"/>
    </source>
</evidence>
<sequence>MLQLQKILFQETLMSKPRYSKVSSVISIVMPILFALAVLAVLIVGGHSALSEEKINPIAIVLLIIIAYAGFGTAWEFLKLRVPERSDERGERT</sequence>
<reference evidence="2 3" key="1">
    <citation type="journal article" date="2016" name="Nat. Commun.">
        <title>Thousands of microbial genomes shed light on interconnected biogeochemical processes in an aquifer system.</title>
        <authorList>
            <person name="Anantharaman K."/>
            <person name="Brown C.T."/>
            <person name="Hug L.A."/>
            <person name="Sharon I."/>
            <person name="Castelle C.J."/>
            <person name="Probst A.J."/>
            <person name="Thomas B.C."/>
            <person name="Singh A."/>
            <person name="Wilkins M.J."/>
            <person name="Karaoz U."/>
            <person name="Brodie E.L."/>
            <person name="Williams K.H."/>
            <person name="Hubbard S.S."/>
            <person name="Banfield J.F."/>
        </authorList>
    </citation>
    <scope>NUCLEOTIDE SEQUENCE [LARGE SCALE GENOMIC DNA]</scope>
</reference>
<dbReference type="Proteomes" id="UP000176593">
    <property type="component" value="Unassembled WGS sequence"/>
</dbReference>
<comment type="caution">
    <text evidence="2">The sequence shown here is derived from an EMBL/GenBank/DDBJ whole genome shotgun (WGS) entry which is preliminary data.</text>
</comment>
<keyword evidence="1" id="KW-0472">Membrane</keyword>
<accession>A0A1F7V9C8</accession>
<feature type="transmembrane region" description="Helical" evidence="1">
    <location>
        <begin position="58"/>
        <end position="78"/>
    </location>
</feature>
<name>A0A1F7V9C8_9BACT</name>
<organism evidence="2 3">
    <name type="scientific">Candidatus Uhrbacteria bacterium RIFCSPLOWO2_02_FULL_48_18</name>
    <dbReference type="NCBI Taxonomy" id="1802408"/>
    <lineage>
        <taxon>Bacteria</taxon>
        <taxon>Candidatus Uhriibacteriota</taxon>
    </lineage>
</organism>
<keyword evidence="1" id="KW-1133">Transmembrane helix</keyword>
<gene>
    <name evidence="2" type="ORF">A3I41_03845</name>
</gene>
<proteinExistence type="predicted"/>
<dbReference type="AlphaFoldDB" id="A0A1F7V9C8"/>
<keyword evidence="1" id="KW-0812">Transmembrane</keyword>
<protein>
    <submittedName>
        <fullName evidence="2">Uncharacterized protein</fullName>
    </submittedName>
</protein>
<evidence type="ECO:0000313" key="2">
    <source>
        <dbReference type="EMBL" id="OGL87051.1"/>
    </source>
</evidence>